<dbReference type="InterPro" id="IPR032308">
    <property type="entry name" value="TDBD"/>
</dbReference>
<dbReference type="InterPro" id="IPR001965">
    <property type="entry name" value="Znf_PHD"/>
</dbReference>
<feature type="region of interest" description="Disordered" evidence="7">
    <location>
        <begin position="964"/>
        <end position="1177"/>
    </location>
</feature>
<keyword evidence="3 6" id="KW-0863">Zinc-finger</keyword>
<feature type="region of interest" description="Disordered" evidence="7">
    <location>
        <begin position="423"/>
        <end position="519"/>
    </location>
</feature>
<dbReference type="InterPro" id="IPR019787">
    <property type="entry name" value="Znf_PHD-finger"/>
</dbReference>
<dbReference type="GO" id="GO:0005634">
    <property type="term" value="C:nucleus"/>
    <property type="evidence" value="ECO:0007669"/>
    <property type="project" value="UniProtKB-SubCell"/>
</dbReference>
<dbReference type="InterPro" id="IPR042163">
    <property type="entry name" value="PHF12"/>
</dbReference>
<dbReference type="EMBL" id="NKXS01001216">
    <property type="protein sequence ID" value="PIN19826.1"/>
    <property type="molecule type" value="Genomic_DNA"/>
</dbReference>
<feature type="compositionally biased region" description="Basic and acidic residues" evidence="7">
    <location>
        <begin position="329"/>
        <end position="338"/>
    </location>
</feature>
<dbReference type="PROSITE" id="PS50016">
    <property type="entry name" value="ZF_PHD_2"/>
    <property type="match status" value="1"/>
</dbReference>
<feature type="region of interest" description="Disordered" evidence="7">
    <location>
        <begin position="23"/>
        <end position="67"/>
    </location>
</feature>
<dbReference type="STRING" id="429701.A0A2G9HQM6"/>
<keyword evidence="2" id="KW-0479">Metal-binding</keyword>
<feature type="region of interest" description="Disordered" evidence="7">
    <location>
        <begin position="152"/>
        <end position="174"/>
    </location>
</feature>
<dbReference type="Pfam" id="PF16135">
    <property type="entry name" value="TDBD"/>
    <property type="match status" value="1"/>
</dbReference>
<evidence type="ECO:0000256" key="3">
    <source>
        <dbReference type="ARBA" id="ARBA00022771"/>
    </source>
</evidence>
<evidence type="ECO:0000313" key="9">
    <source>
        <dbReference type="EMBL" id="PIN19826.1"/>
    </source>
</evidence>
<dbReference type="InterPro" id="IPR011011">
    <property type="entry name" value="Znf_FYVE_PHD"/>
</dbReference>
<feature type="compositionally biased region" description="Polar residues" evidence="7">
    <location>
        <begin position="250"/>
        <end position="262"/>
    </location>
</feature>
<dbReference type="Pfam" id="PF00628">
    <property type="entry name" value="PHD"/>
    <property type="match status" value="1"/>
</dbReference>
<keyword evidence="9" id="KW-0808">Transferase</keyword>
<feature type="compositionally biased region" description="Polar residues" evidence="7">
    <location>
        <begin position="996"/>
        <end position="1008"/>
    </location>
</feature>
<dbReference type="InterPro" id="IPR016181">
    <property type="entry name" value="Acyl_CoA_acyltransferase"/>
</dbReference>
<comment type="caution">
    <text evidence="9">The sequence shown here is derived from an EMBL/GenBank/DDBJ whole genome shotgun (WGS) entry which is preliminary data.</text>
</comment>
<comment type="subcellular location">
    <subcellularLocation>
        <location evidence="1">Nucleus</location>
    </subcellularLocation>
</comment>
<protein>
    <submittedName>
        <fullName evidence="9">Histone acetyltransferase</fullName>
        <ecNumber evidence="9">2.3.1.48</ecNumber>
    </submittedName>
</protein>
<keyword evidence="9" id="KW-0012">Acyltransferase</keyword>
<dbReference type="GO" id="GO:0003714">
    <property type="term" value="F:transcription corepressor activity"/>
    <property type="evidence" value="ECO:0007669"/>
    <property type="project" value="InterPro"/>
</dbReference>
<reference evidence="10" key="1">
    <citation type="journal article" date="2018" name="Gigascience">
        <title>Genome assembly of the Pink Ipe (Handroanthus impetiginosus, Bignoniaceae), a highly valued, ecologically keystone Neotropical timber forest tree.</title>
        <authorList>
            <person name="Silva-Junior O.B."/>
            <person name="Grattapaglia D."/>
            <person name="Novaes E."/>
            <person name="Collevatti R.G."/>
        </authorList>
    </citation>
    <scope>NUCLEOTIDE SEQUENCE [LARGE SCALE GENOMIC DNA]</scope>
    <source>
        <strain evidence="10">cv. UFG-1</strain>
    </source>
</reference>
<feature type="compositionally biased region" description="Basic and acidic residues" evidence="7">
    <location>
        <begin position="967"/>
        <end position="976"/>
    </location>
</feature>
<dbReference type="PANTHER" id="PTHR46309:SF1">
    <property type="entry name" value="PHD FINGER PROTEIN 12"/>
    <property type="match status" value="1"/>
</dbReference>
<evidence type="ECO:0000256" key="6">
    <source>
        <dbReference type="PROSITE-ProRule" id="PRU00146"/>
    </source>
</evidence>
<dbReference type="InterPro" id="IPR013083">
    <property type="entry name" value="Znf_RING/FYVE/PHD"/>
</dbReference>
<evidence type="ECO:0000256" key="7">
    <source>
        <dbReference type="SAM" id="MobiDB-lite"/>
    </source>
</evidence>
<dbReference type="GO" id="GO:0008270">
    <property type="term" value="F:zinc ion binding"/>
    <property type="evidence" value="ECO:0007669"/>
    <property type="project" value="UniProtKB-KW"/>
</dbReference>
<dbReference type="InterPro" id="IPR019786">
    <property type="entry name" value="Zinc_finger_PHD-type_CS"/>
</dbReference>
<organism evidence="9 10">
    <name type="scientific">Handroanthus impetiginosus</name>
    <dbReference type="NCBI Taxonomy" id="429701"/>
    <lineage>
        <taxon>Eukaryota</taxon>
        <taxon>Viridiplantae</taxon>
        <taxon>Streptophyta</taxon>
        <taxon>Embryophyta</taxon>
        <taxon>Tracheophyta</taxon>
        <taxon>Spermatophyta</taxon>
        <taxon>Magnoliopsida</taxon>
        <taxon>eudicotyledons</taxon>
        <taxon>Gunneridae</taxon>
        <taxon>Pentapetalae</taxon>
        <taxon>asterids</taxon>
        <taxon>lamiids</taxon>
        <taxon>Lamiales</taxon>
        <taxon>Bignoniaceae</taxon>
        <taxon>Crescentiina</taxon>
        <taxon>Tabebuia alliance</taxon>
        <taxon>Handroanthus</taxon>
    </lineage>
</organism>
<dbReference type="PROSITE" id="PS01359">
    <property type="entry name" value="ZF_PHD_1"/>
    <property type="match status" value="1"/>
</dbReference>
<feature type="compositionally biased region" description="Low complexity" evidence="7">
    <location>
        <begin position="154"/>
        <end position="166"/>
    </location>
</feature>
<dbReference type="InterPro" id="IPR054292">
    <property type="entry name" value="DUF7028"/>
</dbReference>
<keyword evidence="10" id="KW-1185">Reference proteome</keyword>
<feature type="compositionally biased region" description="Polar residues" evidence="7">
    <location>
        <begin position="1057"/>
        <end position="1081"/>
    </location>
</feature>
<dbReference type="OrthoDB" id="429143at2759"/>
<sequence>MRMEGSGRSGVIKKKSSSGCLIIKKKVGNNNSGGGLGGLTDSSKAKKRARIDESGSSSSDEDESLEFMRRKVMDKRLNNGSMGYKRDNAGIDIGVERKRSRLDLFEFDEYDEFDGRSKYFEGRFESIRRSGSGNLKESGVGSSNRNVVVDKCKHGSSLDGSSSGRSKGLELEEDEAHMPISLLRLKYQETANEPIRLQGKNGVLKVMVNKKKKMDFPSQPKNYDHRDLKERKGSRPNDVVKKELSAALPNYQTSNPSENQDVSVGKLKKETKPEKGKQLSNKSSKSRVSEIDGTDNVLKLAPPSLRSSKRTMKKEEERSPSPENFTPLKGKEGKEAKAKRGGSTEKQMLREKIRGMLVDAGWTIDYRPRRNRDYLDAVYINPTGTAYWSIVKAYDAFKKQLGEDNGETKANVGSSSVAPLSEDLINKLTRQTKKKIEEEKKRKRNEGSMIKSAKRSVRREAAESSDSDENEERINSYMKQNCKSKRGKLCKADQDSDDDSNEDGSPKRKSVKVRVEKPSVQGRTSKVIGRCTLLVRGSDRGDNSDNDGYVPYSGKRTVLAWLIDSGVAKLSEKVQYMNRRRSRVMLEGWITRDGIHCGCCSKILTVSKFELHAGSKLRQPFQNIVLESGSSLLDCQIDAWNRQDESLRRDFHTVDVDGDDPDDDTCGICGDGGDLICCDSCPSTFHQICLGIKMLPSGDWHCPNCTCKFCGRVSVNVAEENDRADDELNKCGFCEKKYHKSCSERSHAPPLSSNGASFCGQKCQQLHDHLQKFLGVRHELEAGFSWSLIQRTDVSDPSQRGFAQRVECNSKLAVALSVMEECFLPIIDRKSGINMLHNVVYNCGSNFNRLNFRGFYTVILERSDEIICAASIRLHGARLAEMPFIGTREIYRQQGMCRRLLSAIEAELCALKVGQLIIPAISEHTNMWTAVFGFHELEDIHKKEIKPLNMLVFPGTDMLQKQLVKQENSDAVRGKGFESTSNQPELPVLVKKSDPDSSLEQNRQSASNYGGPHEAKTNSKVDALDSNSPAPVASDDPLTSQGNTAVKPELEDEQKEASATSSDTQNQLLDPSANDNTNSPVESELHSYKEPSGDSAAATEAKLDVHSSIEPSGDSAAATEAKGDVHSSKESAAATEAEVDVHSSIEPSEDSAAATEAKVDASGDIVDSSKSHEISDKARCHETASCFKENVEVSDPELTSGPVGTINKNENPVHTENDCAVTDVVQETVDSA</sequence>
<dbReference type="AlphaFoldDB" id="A0A2G9HQM6"/>
<dbReference type="Pfam" id="PF22970">
    <property type="entry name" value="DUF7028"/>
    <property type="match status" value="1"/>
</dbReference>
<evidence type="ECO:0000256" key="2">
    <source>
        <dbReference type="ARBA" id="ARBA00022723"/>
    </source>
</evidence>
<feature type="region of interest" description="Disordered" evidence="7">
    <location>
        <begin position="210"/>
        <end position="346"/>
    </location>
</feature>
<dbReference type="Proteomes" id="UP000231279">
    <property type="component" value="Unassembled WGS sequence"/>
</dbReference>
<dbReference type="GO" id="GO:0061733">
    <property type="term" value="F:protein-lysine-acetyltransferase activity"/>
    <property type="evidence" value="ECO:0007669"/>
    <property type="project" value="UniProtKB-EC"/>
</dbReference>
<feature type="compositionally biased region" description="Basic and acidic residues" evidence="7">
    <location>
        <begin position="1157"/>
        <end position="1177"/>
    </location>
</feature>
<feature type="region of interest" description="Disordered" evidence="7">
    <location>
        <begin position="1192"/>
        <end position="1216"/>
    </location>
</feature>
<dbReference type="SMART" id="SM00249">
    <property type="entry name" value="PHD"/>
    <property type="match status" value="2"/>
</dbReference>
<dbReference type="Gene3D" id="3.30.40.10">
    <property type="entry name" value="Zinc/RING finger domain, C3HC4 (zinc finger)"/>
    <property type="match status" value="1"/>
</dbReference>
<evidence type="ECO:0000259" key="8">
    <source>
        <dbReference type="PROSITE" id="PS50016"/>
    </source>
</evidence>
<dbReference type="EC" id="2.3.1.48" evidence="9"/>
<proteinExistence type="predicted"/>
<dbReference type="InterPro" id="IPR056511">
    <property type="entry name" value="IDM1_C"/>
</dbReference>
<keyword evidence="5" id="KW-0539">Nucleus</keyword>
<evidence type="ECO:0000256" key="5">
    <source>
        <dbReference type="ARBA" id="ARBA00023242"/>
    </source>
</evidence>
<keyword evidence="4" id="KW-0862">Zinc</keyword>
<dbReference type="SUPFAM" id="SSF55729">
    <property type="entry name" value="Acyl-CoA N-acyltransferases (Nat)"/>
    <property type="match status" value="1"/>
</dbReference>
<feature type="compositionally biased region" description="Basic and acidic residues" evidence="7">
    <location>
        <begin position="1083"/>
        <end position="1092"/>
    </location>
</feature>
<evidence type="ECO:0000256" key="4">
    <source>
        <dbReference type="ARBA" id="ARBA00022833"/>
    </source>
</evidence>
<evidence type="ECO:0000313" key="10">
    <source>
        <dbReference type="Proteomes" id="UP000231279"/>
    </source>
</evidence>
<dbReference type="PANTHER" id="PTHR46309">
    <property type="entry name" value="PHD FINGER PROTEIN 12"/>
    <property type="match status" value="1"/>
</dbReference>
<accession>A0A2G9HQM6</accession>
<dbReference type="SUPFAM" id="SSF57903">
    <property type="entry name" value="FYVE/PHD zinc finger"/>
    <property type="match status" value="1"/>
</dbReference>
<dbReference type="GO" id="GO:0006357">
    <property type="term" value="P:regulation of transcription by RNA polymerase II"/>
    <property type="evidence" value="ECO:0007669"/>
    <property type="project" value="TreeGrafter"/>
</dbReference>
<evidence type="ECO:0000256" key="1">
    <source>
        <dbReference type="ARBA" id="ARBA00004123"/>
    </source>
</evidence>
<dbReference type="Pfam" id="PF23209">
    <property type="entry name" value="IDM1_C"/>
    <property type="match status" value="1"/>
</dbReference>
<feature type="compositionally biased region" description="Basic and acidic residues" evidence="7">
    <location>
        <begin position="1013"/>
        <end position="1023"/>
    </location>
</feature>
<dbReference type="CDD" id="cd15532">
    <property type="entry name" value="PHD2_CHD_II"/>
    <property type="match status" value="1"/>
</dbReference>
<feature type="domain" description="PHD-type" evidence="8">
    <location>
        <begin position="663"/>
        <end position="708"/>
    </location>
</feature>
<feature type="compositionally biased region" description="Basic and acidic residues" evidence="7">
    <location>
        <begin position="222"/>
        <end position="244"/>
    </location>
</feature>
<name>A0A2G9HQM6_9LAMI</name>
<gene>
    <name evidence="9" type="ORF">CDL12_07492</name>
</gene>
<feature type="compositionally biased region" description="Basic and acidic residues" evidence="7">
    <location>
        <begin position="267"/>
        <end position="277"/>
    </location>
</feature>